<dbReference type="RefSeq" id="WP_341406404.1">
    <property type="nucleotide sequence ID" value="NZ_JBBUKT010000008.1"/>
</dbReference>
<evidence type="ECO:0000313" key="2">
    <source>
        <dbReference type="EMBL" id="MEK7952648.1"/>
    </source>
</evidence>
<name>A0ABU9AY08_9BACT</name>
<evidence type="ECO:0000313" key="3">
    <source>
        <dbReference type="Proteomes" id="UP001371305"/>
    </source>
</evidence>
<feature type="transmembrane region" description="Helical" evidence="1">
    <location>
        <begin position="51"/>
        <end position="69"/>
    </location>
</feature>
<sequence length="164" mass="17452">MSVAEPQKELRFTRAGQAVVFGIAAAACVMAGLVFFLVAPYRADTPELPHPAWGLVPIGIALLLVWLAVHCAKHAYVLLSPIGVEIFPFFRPASNMQVIPWAQIAAADINDSRLTLHFSAEKTAGIHLSLSPISKDGRSLLAKAIQGRLPASPVASISDSPSPH</sequence>
<evidence type="ECO:0008006" key="4">
    <source>
        <dbReference type="Google" id="ProtNLM"/>
    </source>
</evidence>
<accession>A0ABU9AY08</accession>
<reference evidence="2 3" key="1">
    <citation type="submission" date="2024-04" db="EMBL/GenBank/DDBJ databases">
        <title>Luteolibacter sp. isolated from soil.</title>
        <authorList>
            <person name="An J."/>
        </authorList>
    </citation>
    <scope>NUCLEOTIDE SEQUENCE [LARGE SCALE GENOMIC DNA]</scope>
    <source>
        <strain evidence="2 3">Y139</strain>
    </source>
</reference>
<protein>
    <recommendedName>
        <fullName evidence="4">PH domain-containing protein</fullName>
    </recommendedName>
</protein>
<keyword evidence="1" id="KW-1133">Transmembrane helix</keyword>
<proteinExistence type="predicted"/>
<organism evidence="2 3">
    <name type="scientific">Luteolibacter soli</name>
    <dbReference type="NCBI Taxonomy" id="3135280"/>
    <lineage>
        <taxon>Bacteria</taxon>
        <taxon>Pseudomonadati</taxon>
        <taxon>Verrucomicrobiota</taxon>
        <taxon>Verrucomicrobiia</taxon>
        <taxon>Verrucomicrobiales</taxon>
        <taxon>Verrucomicrobiaceae</taxon>
        <taxon>Luteolibacter</taxon>
    </lineage>
</organism>
<evidence type="ECO:0000256" key="1">
    <source>
        <dbReference type="SAM" id="Phobius"/>
    </source>
</evidence>
<keyword evidence="1" id="KW-0812">Transmembrane</keyword>
<keyword evidence="1" id="KW-0472">Membrane</keyword>
<dbReference type="Proteomes" id="UP001371305">
    <property type="component" value="Unassembled WGS sequence"/>
</dbReference>
<keyword evidence="3" id="KW-1185">Reference proteome</keyword>
<feature type="transmembrane region" description="Helical" evidence="1">
    <location>
        <begin position="18"/>
        <end position="39"/>
    </location>
</feature>
<comment type="caution">
    <text evidence="2">The sequence shown here is derived from an EMBL/GenBank/DDBJ whole genome shotgun (WGS) entry which is preliminary data.</text>
</comment>
<dbReference type="EMBL" id="JBBUKT010000008">
    <property type="protein sequence ID" value="MEK7952648.1"/>
    <property type="molecule type" value="Genomic_DNA"/>
</dbReference>
<gene>
    <name evidence="2" type="ORF">WKV53_19195</name>
</gene>